<dbReference type="InterPro" id="IPR011990">
    <property type="entry name" value="TPR-like_helical_dom_sf"/>
</dbReference>
<comment type="caution">
    <text evidence="3">The sequence shown here is derived from an EMBL/GenBank/DDBJ whole genome shotgun (WGS) entry which is preliminary data.</text>
</comment>
<dbReference type="AlphaFoldDB" id="A0A2V2YU07"/>
<evidence type="ECO:0000259" key="2">
    <source>
        <dbReference type="Pfam" id="PF13482"/>
    </source>
</evidence>
<dbReference type="SUPFAM" id="SSF53098">
    <property type="entry name" value="Ribonuclease H-like"/>
    <property type="match status" value="1"/>
</dbReference>
<accession>A0A2V2YU07</accession>
<evidence type="ECO:0000256" key="1">
    <source>
        <dbReference type="SAM" id="MobiDB-lite"/>
    </source>
</evidence>
<name>A0A2V2YU07_9BACL</name>
<organism evidence="3 4">
    <name type="scientific">Paenibacillus cellulosilyticus</name>
    <dbReference type="NCBI Taxonomy" id="375489"/>
    <lineage>
        <taxon>Bacteria</taxon>
        <taxon>Bacillati</taxon>
        <taxon>Bacillota</taxon>
        <taxon>Bacilli</taxon>
        <taxon>Bacillales</taxon>
        <taxon>Paenibacillaceae</taxon>
        <taxon>Paenibacillus</taxon>
    </lineage>
</organism>
<dbReference type="InterPro" id="IPR038720">
    <property type="entry name" value="YprB_RNase_H-like_dom"/>
</dbReference>
<gene>
    <name evidence="3" type="ORF">DFQ01_11238</name>
</gene>
<dbReference type="EMBL" id="QGTQ01000012">
    <property type="protein sequence ID" value="PWW00685.1"/>
    <property type="molecule type" value="Genomic_DNA"/>
</dbReference>
<evidence type="ECO:0000313" key="3">
    <source>
        <dbReference type="EMBL" id="PWW00685.1"/>
    </source>
</evidence>
<dbReference type="PANTHER" id="PTHR38462">
    <property type="entry name" value="EXONUCLEASE-LIKE PROTEIN"/>
    <property type="match status" value="1"/>
</dbReference>
<keyword evidence="4" id="KW-1185">Reference proteome</keyword>
<feature type="region of interest" description="Disordered" evidence="1">
    <location>
        <begin position="1"/>
        <end position="32"/>
    </location>
</feature>
<dbReference type="Gene3D" id="1.25.40.10">
    <property type="entry name" value="Tetratricopeptide repeat domain"/>
    <property type="match status" value="1"/>
</dbReference>
<feature type="region of interest" description="Disordered" evidence="1">
    <location>
        <begin position="56"/>
        <end position="86"/>
    </location>
</feature>
<protein>
    <recommendedName>
        <fullName evidence="2">YprB ribonuclease H-like domain-containing protein</fullName>
    </recommendedName>
</protein>
<dbReference type="SUPFAM" id="SSF48452">
    <property type="entry name" value="TPR-like"/>
    <property type="match status" value="1"/>
</dbReference>
<dbReference type="PANTHER" id="PTHR38462:SF1">
    <property type="entry name" value="YPRB RIBONUCLEASE H-LIKE DOMAIN-CONTAINING PROTEIN"/>
    <property type="match status" value="1"/>
</dbReference>
<dbReference type="GO" id="GO:0003676">
    <property type="term" value="F:nucleic acid binding"/>
    <property type="evidence" value="ECO:0007669"/>
    <property type="project" value="InterPro"/>
</dbReference>
<feature type="domain" description="YprB ribonuclease H-like" evidence="2">
    <location>
        <begin position="159"/>
        <end position="325"/>
    </location>
</feature>
<dbReference type="InterPro" id="IPR012337">
    <property type="entry name" value="RNaseH-like_sf"/>
</dbReference>
<sequence>MSAFRDRFNRLRGNTAAAEPSIADKENGTTNAASEAVVEENGYVEAQEKFVQNCSEEQCEVEEGTTVEDAPIEQDESESESPPEWAPYDVRLVRNEMGEFLAKEIRYPLDYHHGHHAFAEWGNAVNALTAFHGDEQVMGAAAKGAVPSTFVPLRPDNVLFLDLETTGLGAGTGNVPFMLGIAYFEGDHYIVRQSIIRHPAEERAMLADLKARLPKYHYLVTYNGRTFDWPLIQSRFIMNGFGSKVWEPLHLDFLHPSRSIWRNTLVSCKLSYVEEERLGVFREDDLPGSEAPGRYFAYLADGDPKPLLDVFRHNEIDMLSLAALAIRFGHLLAGRIGTAVPMPTEPEELVRTGLWLERMGEEHSAAPLLAGVRRVQEASPSVWNRLAERDKRLGQWEDAISLWQKAAHAAERNAISDWDAHIELSMYYEHKTKDIPQALTYARSALELALEQPLSGRADSKRRKEIDALRHRLDRLMRKAEK</sequence>
<dbReference type="Gene3D" id="3.30.420.10">
    <property type="entry name" value="Ribonuclease H-like superfamily/Ribonuclease H"/>
    <property type="match status" value="1"/>
</dbReference>
<dbReference type="Pfam" id="PF13482">
    <property type="entry name" value="RNase_H_2"/>
    <property type="match status" value="1"/>
</dbReference>
<proteinExistence type="predicted"/>
<reference evidence="3 4" key="1">
    <citation type="submission" date="2018-05" db="EMBL/GenBank/DDBJ databases">
        <title>Genomic Encyclopedia of Type Strains, Phase III (KMG-III): the genomes of soil and plant-associated and newly described type strains.</title>
        <authorList>
            <person name="Whitman W."/>
        </authorList>
    </citation>
    <scope>NUCLEOTIDE SEQUENCE [LARGE SCALE GENOMIC DNA]</scope>
    <source>
        <strain evidence="3 4">CECT 5696</strain>
    </source>
</reference>
<evidence type="ECO:0000313" key="4">
    <source>
        <dbReference type="Proteomes" id="UP000246635"/>
    </source>
</evidence>
<dbReference type="Proteomes" id="UP000246635">
    <property type="component" value="Unassembled WGS sequence"/>
</dbReference>
<dbReference type="OrthoDB" id="9790530at2"/>
<feature type="compositionally biased region" description="Acidic residues" evidence="1">
    <location>
        <begin position="57"/>
        <end position="81"/>
    </location>
</feature>
<dbReference type="RefSeq" id="WP_110044910.1">
    <property type="nucleotide sequence ID" value="NZ_CP054612.1"/>
</dbReference>
<dbReference type="InterPro" id="IPR036397">
    <property type="entry name" value="RNaseH_sf"/>
</dbReference>